<dbReference type="Pfam" id="PF00264">
    <property type="entry name" value="Tyrosinase"/>
    <property type="match status" value="1"/>
</dbReference>
<dbReference type="PANTHER" id="PTHR11474:SF126">
    <property type="entry name" value="TYROSINASE-LIKE PROTEIN TYR-1-RELATED"/>
    <property type="match status" value="1"/>
</dbReference>
<feature type="domain" description="Tyrosinase copper-binding" evidence="4">
    <location>
        <begin position="164"/>
        <end position="175"/>
    </location>
</feature>
<dbReference type="STRING" id="133385.A0A2T9YAX1"/>
<dbReference type="PROSITE" id="PS00498">
    <property type="entry name" value="TYROSINASE_2"/>
    <property type="match status" value="1"/>
</dbReference>
<keyword evidence="2" id="KW-0186">Copper</keyword>
<dbReference type="EMBL" id="MBFR01000313">
    <property type="protein sequence ID" value="PVU89459.1"/>
    <property type="molecule type" value="Genomic_DNA"/>
</dbReference>
<keyword evidence="1" id="KW-0479">Metal-binding</keyword>
<name>A0A2T9YAX1_9FUNG</name>
<dbReference type="PRINTS" id="PR00092">
    <property type="entry name" value="TYROSINASE"/>
</dbReference>
<sequence>MYNAGWYDWFAYVHVQISSSIHGNAVFLPWHRAYIREIELTARKYEPTFSLSYWDASIDYSNPAKSIVFSNNYFGGNGAGSNGCVKSGLVNNWSTEIPNKHCLRRSFNNGNNISPWESPETITSMLQTTKNDYNLFRQKLEFGVHASVHNGVGGDLSSMNSPADPIFFLNHANVDRLWWKWQNLGSKNLMAYSGSNPQKRAASLNDLIPEYPLKVNDVMKLGYGDMCYRYDDLPIPTKRDDKEEPKKSDNPKNKLSSKVSDSKKLLNKKKKAQDIIEPIVAKAEEQVNIAVDNKSIQNVTNVPQMSIVAVCDGPALDKFFPLIATDDLNSNAIALPSVVTAKAEEFAKEYLNNVTVAETKPVDVVIPPEEEKPVESKSITDSLIKTTKKSAKLPNFHKKKSRKNKKNRKNRKVNANNKPMADDDEILFDPTPKKLEMPIPARIPDSFLIMNGYDLNEYNKTYSEKIEMVNTLNDFGYISPYI</sequence>
<evidence type="ECO:0000256" key="2">
    <source>
        <dbReference type="ARBA" id="ARBA00023008"/>
    </source>
</evidence>
<feature type="compositionally biased region" description="Basic and acidic residues" evidence="3">
    <location>
        <begin position="235"/>
        <end position="252"/>
    </location>
</feature>
<evidence type="ECO:0000259" key="4">
    <source>
        <dbReference type="PROSITE" id="PS00498"/>
    </source>
</evidence>
<dbReference type="Gene3D" id="1.10.1280.10">
    <property type="entry name" value="Di-copper center containing domain from catechol oxidase"/>
    <property type="match status" value="1"/>
</dbReference>
<gene>
    <name evidence="5" type="ORF">BB561_005348</name>
</gene>
<evidence type="ECO:0000256" key="3">
    <source>
        <dbReference type="SAM" id="MobiDB-lite"/>
    </source>
</evidence>
<dbReference type="GO" id="GO:0016491">
    <property type="term" value="F:oxidoreductase activity"/>
    <property type="evidence" value="ECO:0007669"/>
    <property type="project" value="InterPro"/>
</dbReference>
<dbReference type="Proteomes" id="UP000245383">
    <property type="component" value="Unassembled WGS sequence"/>
</dbReference>
<dbReference type="InterPro" id="IPR008922">
    <property type="entry name" value="Di-copper_centre_dom_sf"/>
</dbReference>
<dbReference type="InterPro" id="IPR002227">
    <property type="entry name" value="Tyrosinase_Cu-bd"/>
</dbReference>
<feature type="region of interest" description="Disordered" evidence="3">
    <location>
        <begin position="235"/>
        <end position="265"/>
    </location>
</feature>
<keyword evidence="6" id="KW-1185">Reference proteome</keyword>
<organism evidence="5 6">
    <name type="scientific">Smittium simulii</name>
    <dbReference type="NCBI Taxonomy" id="133385"/>
    <lineage>
        <taxon>Eukaryota</taxon>
        <taxon>Fungi</taxon>
        <taxon>Fungi incertae sedis</taxon>
        <taxon>Zoopagomycota</taxon>
        <taxon>Kickxellomycotina</taxon>
        <taxon>Harpellomycetes</taxon>
        <taxon>Harpellales</taxon>
        <taxon>Legeriomycetaceae</taxon>
        <taxon>Smittium</taxon>
    </lineage>
</organism>
<protein>
    <recommendedName>
        <fullName evidence="4">Tyrosinase copper-binding domain-containing protein</fullName>
    </recommendedName>
</protein>
<evidence type="ECO:0000313" key="6">
    <source>
        <dbReference type="Proteomes" id="UP000245383"/>
    </source>
</evidence>
<feature type="region of interest" description="Disordered" evidence="3">
    <location>
        <begin position="394"/>
        <end position="427"/>
    </location>
</feature>
<feature type="compositionally biased region" description="Basic residues" evidence="3">
    <location>
        <begin position="394"/>
        <end position="412"/>
    </location>
</feature>
<dbReference type="GO" id="GO:0046872">
    <property type="term" value="F:metal ion binding"/>
    <property type="evidence" value="ECO:0007669"/>
    <property type="project" value="UniProtKB-KW"/>
</dbReference>
<dbReference type="AlphaFoldDB" id="A0A2T9YAX1"/>
<dbReference type="PANTHER" id="PTHR11474">
    <property type="entry name" value="TYROSINASE FAMILY MEMBER"/>
    <property type="match status" value="1"/>
</dbReference>
<dbReference type="SUPFAM" id="SSF48056">
    <property type="entry name" value="Di-copper centre-containing domain"/>
    <property type="match status" value="1"/>
</dbReference>
<evidence type="ECO:0000313" key="5">
    <source>
        <dbReference type="EMBL" id="PVU89459.1"/>
    </source>
</evidence>
<accession>A0A2T9YAX1</accession>
<dbReference type="OrthoDB" id="6132182at2759"/>
<dbReference type="InterPro" id="IPR050316">
    <property type="entry name" value="Tyrosinase/Hemocyanin"/>
</dbReference>
<evidence type="ECO:0000256" key="1">
    <source>
        <dbReference type="ARBA" id="ARBA00022723"/>
    </source>
</evidence>
<proteinExistence type="predicted"/>
<comment type="caution">
    <text evidence="5">The sequence shown here is derived from an EMBL/GenBank/DDBJ whole genome shotgun (WGS) entry which is preliminary data.</text>
</comment>
<reference evidence="5 6" key="1">
    <citation type="journal article" date="2018" name="MBio">
        <title>Comparative Genomics Reveals the Core Gene Toolbox for the Fungus-Insect Symbiosis.</title>
        <authorList>
            <person name="Wang Y."/>
            <person name="Stata M."/>
            <person name="Wang W."/>
            <person name="Stajich J.E."/>
            <person name="White M.M."/>
            <person name="Moncalvo J.M."/>
        </authorList>
    </citation>
    <scope>NUCLEOTIDE SEQUENCE [LARGE SCALE GENOMIC DNA]</scope>
    <source>
        <strain evidence="5 6">SWE-8-4</strain>
    </source>
</reference>